<name>A0A1B6LI52_9HEMI</name>
<evidence type="ECO:0000313" key="1">
    <source>
        <dbReference type="EMBL" id="JAT23310.1"/>
    </source>
</evidence>
<gene>
    <name evidence="1" type="ORF">g.3824</name>
</gene>
<accession>A0A1B6LI52</accession>
<protein>
    <submittedName>
        <fullName evidence="1">Uncharacterized protein</fullName>
    </submittedName>
</protein>
<dbReference type="EMBL" id="GEBQ01016667">
    <property type="protein sequence ID" value="JAT23310.1"/>
    <property type="molecule type" value="Transcribed_RNA"/>
</dbReference>
<feature type="non-terminal residue" evidence="1">
    <location>
        <position position="105"/>
    </location>
</feature>
<feature type="non-terminal residue" evidence="1">
    <location>
        <position position="1"/>
    </location>
</feature>
<proteinExistence type="predicted"/>
<sequence>YHFPIEMAFSFDRALSTQPTQVQLNSFDNYNFKKADWPTFAKLTDQLSSHILTNKTNREINAEDLYSMLNGTISHSVPKYRGAVGDKTFVQKSWWTPECARTVAV</sequence>
<dbReference type="AlphaFoldDB" id="A0A1B6LI52"/>
<organism evidence="1">
    <name type="scientific">Graphocephala atropunctata</name>
    <dbReference type="NCBI Taxonomy" id="36148"/>
    <lineage>
        <taxon>Eukaryota</taxon>
        <taxon>Metazoa</taxon>
        <taxon>Ecdysozoa</taxon>
        <taxon>Arthropoda</taxon>
        <taxon>Hexapoda</taxon>
        <taxon>Insecta</taxon>
        <taxon>Pterygota</taxon>
        <taxon>Neoptera</taxon>
        <taxon>Paraneoptera</taxon>
        <taxon>Hemiptera</taxon>
        <taxon>Auchenorrhyncha</taxon>
        <taxon>Membracoidea</taxon>
        <taxon>Cicadellidae</taxon>
        <taxon>Cicadellinae</taxon>
        <taxon>Cicadellini</taxon>
        <taxon>Graphocephala</taxon>
    </lineage>
</organism>
<reference evidence="1" key="1">
    <citation type="submission" date="2015-11" db="EMBL/GenBank/DDBJ databases">
        <title>De novo transcriptome assembly of four potential Pierce s Disease insect vectors from Arizona vineyards.</title>
        <authorList>
            <person name="Tassone E.E."/>
        </authorList>
    </citation>
    <scope>NUCLEOTIDE SEQUENCE</scope>
</reference>